<evidence type="ECO:0000259" key="1">
    <source>
        <dbReference type="SMART" id="SM00760"/>
    </source>
</evidence>
<dbReference type="InterPro" id="IPR010921">
    <property type="entry name" value="Trp_repressor/repl_initiator"/>
</dbReference>
<dbReference type="Gene3D" id="3.30.70.1290">
    <property type="entry name" value="Transposase IS200-like"/>
    <property type="match status" value="1"/>
</dbReference>
<feature type="domain" description="Transposase IS200-like" evidence="2">
    <location>
        <begin position="1"/>
        <end position="107"/>
    </location>
</feature>
<dbReference type="InterPro" id="IPR036515">
    <property type="entry name" value="Transposase_17_sf"/>
</dbReference>
<dbReference type="GO" id="GO:0006275">
    <property type="term" value="P:regulation of DNA replication"/>
    <property type="evidence" value="ECO:0007669"/>
    <property type="project" value="InterPro"/>
</dbReference>
<evidence type="ECO:0000313" key="3">
    <source>
        <dbReference type="EMBL" id="MBC8519258.1"/>
    </source>
</evidence>
<organism evidence="3 4">
    <name type="scientific">Candidatus Thiopontia autotrophica</name>
    <dbReference type="NCBI Taxonomy" id="2841688"/>
    <lineage>
        <taxon>Bacteria</taxon>
        <taxon>Pseudomonadati</taxon>
        <taxon>Pseudomonadota</taxon>
        <taxon>Gammaproteobacteria</taxon>
        <taxon>Candidatus Thiopontia</taxon>
    </lineage>
</organism>
<dbReference type="InterPro" id="IPR002686">
    <property type="entry name" value="Transposase_17"/>
</dbReference>
<dbReference type="GO" id="GO:0006313">
    <property type="term" value="P:DNA transposition"/>
    <property type="evidence" value="ECO:0007669"/>
    <property type="project" value="InterPro"/>
</dbReference>
<dbReference type="AlphaFoldDB" id="A0A8J6TS52"/>
<proteinExistence type="predicted"/>
<dbReference type="Proteomes" id="UP000654401">
    <property type="component" value="Unassembled WGS sequence"/>
</dbReference>
<dbReference type="SMART" id="SM00760">
    <property type="entry name" value="Bac_DnaA_C"/>
    <property type="match status" value="1"/>
</dbReference>
<dbReference type="Pfam" id="PF01797">
    <property type="entry name" value="Y1_Tnp"/>
    <property type="match status" value="1"/>
</dbReference>
<dbReference type="PANTHER" id="PTHR34322">
    <property type="entry name" value="TRANSPOSASE, Y1_TNP DOMAIN-CONTAINING"/>
    <property type="match status" value="1"/>
</dbReference>
<dbReference type="GO" id="GO:0005524">
    <property type="term" value="F:ATP binding"/>
    <property type="evidence" value="ECO:0007669"/>
    <property type="project" value="InterPro"/>
</dbReference>
<dbReference type="SUPFAM" id="SSF143422">
    <property type="entry name" value="Transposase IS200-like"/>
    <property type="match status" value="1"/>
</dbReference>
<dbReference type="InterPro" id="IPR013159">
    <property type="entry name" value="DnaA_C"/>
</dbReference>
<evidence type="ECO:0000259" key="2">
    <source>
        <dbReference type="SMART" id="SM01321"/>
    </source>
</evidence>
<protein>
    <submittedName>
        <fullName evidence="3">Transposase</fullName>
    </submittedName>
</protein>
<feature type="domain" description="Chromosomal replication initiator DnaA C-terminal" evidence="1">
    <location>
        <begin position="205"/>
        <end position="273"/>
    </location>
</feature>
<dbReference type="GO" id="GO:0006270">
    <property type="term" value="P:DNA replication initiation"/>
    <property type="evidence" value="ECO:0007669"/>
    <property type="project" value="InterPro"/>
</dbReference>
<dbReference type="GO" id="GO:0004803">
    <property type="term" value="F:transposase activity"/>
    <property type="evidence" value="ECO:0007669"/>
    <property type="project" value="InterPro"/>
</dbReference>
<dbReference type="Pfam" id="PF08299">
    <property type="entry name" value="Bac_DnaA_C"/>
    <property type="match status" value="1"/>
</dbReference>
<evidence type="ECO:0000313" key="4">
    <source>
        <dbReference type="Proteomes" id="UP000654401"/>
    </source>
</evidence>
<sequence length="298" mass="34948">MLRGNAKQTIFGENGAYQQFERFLAEGLEQHKHRLHAYCWMGNHVHMLLQCADTPLSEMMKVLSQRYTYWFNRQHDRVGHLFQGRYKALMVDTDHYLLELVRYIHLNPVRAELVKSTDDHPWSSHHAYLGRQTTPWLTTDWVLRQFHEERDAARARYLHLLGEPVDEQQQALFTSGTTEGRVIGSDDFLRRMEERAGVTSAPNIPLEQIVDLICDQQNLNKDELRSASRRRAITEARAVITLLAVHDAGKTLTETADYFNRDITVLSRQMKKLKERSERLVSLREQLNYYRITLTKQV</sequence>
<dbReference type="GO" id="GO:0043565">
    <property type="term" value="F:sequence-specific DNA binding"/>
    <property type="evidence" value="ECO:0007669"/>
    <property type="project" value="InterPro"/>
</dbReference>
<dbReference type="Gene3D" id="1.10.1750.10">
    <property type="match status" value="1"/>
</dbReference>
<name>A0A8J6TS52_9GAMM</name>
<accession>A0A8J6TS52</accession>
<dbReference type="PANTHER" id="PTHR34322:SF2">
    <property type="entry name" value="TRANSPOSASE IS200-LIKE DOMAIN-CONTAINING PROTEIN"/>
    <property type="match status" value="1"/>
</dbReference>
<dbReference type="SUPFAM" id="SSF48295">
    <property type="entry name" value="TrpR-like"/>
    <property type="match status" value="1"/>
</dbReference>
<gene>
    <name evidence="3" type="ORF">H8D24_02465</name>
</gene>
<reference evidence="3 4" key="1">
    <citation type="submission" date="2020-08" db="EMBL/GenBank/DDBJ databases">
        <title>Bridging the membrane lipid divide: bacteria of the FCB group superphylum have the potential to synthesize archaeal ether lipids.</title>
        <authorList>
            <person name="Villanueva L."/>
            <person name="Von Meijenfeldt F.A.B."/>
            <person name="Westbye A.B."/>
            <person name="Yadav S."/>
            <person name="Hopmans E.C."/>
            <person name="Dutilh B.E."/>
            <person name="Sinninghe Damste J.S."/>
        </authorList>
    </citation>
    <scope>NUCLEOTIDE SEQUENCE [LARGE SCALE GENOMIC DNA]</scope>
    <source>
        <strain evidence="3">NIOZ-UU100</strain>
    </source>
</reference>
<dbReference type="SMART" id="SM01321">
    <property type="entry name" value="Y1_Tnp"/>
    <property type="match status" value="1"/>
</dbReference>
<comment type="caution">
    <text evidence="3">The sequence shown here is derived from an EMBL/GenBank/DDBJ whole genome shotgun (WGS) entry which is preliminary data.</text>
</comment>
<dbReference type="EMBL" id="JACNFK010000019">
    <property type="protein sequence ID" value="MBC8519258.1"/>
    <property type="molecule type" value="Genomic_DNA"/>
</dbReference>